<keyword evidence="7" id="KW-1185">Reference proteome</keyword>
<proteinExistence type="predicted"/>
<gene>
    <name evidence="6" type="ORF">BBK91_004805</name>
    <name evidence="5" type="ORF">BBL17_027390</name>
</gene>
<evidence type="ECO:0000259" key="4">
    <source>
        <dbReference type="Pfam" id="PF12804"/>
    </source>
</evidence>
<comment type="caution">
    <text evidence="6">The sequence shown here is derived from an EMBL/GenBank/DDBJ whole genome shotgun (WGS) entry which is preliminary data.</text>
</comment>
<dbReference type="EMBL" id="MBFA02000002">
    <property type="protein sequence ID" value="MUP09183.1"/>
    <property type="molecule type" value="Genomic_DNA"/>
</dbReference>
<dbReference type="SUPFAM" id="SSF53448">
    <property type="entry name" value="Nucleotide-diphospho-sugar transferases"/>
    <property type="match status" value="1"/>
</dbReference>
<dbReference type="InterPro" id="IPR050065">
    <property type="entry name" value="GlmU-like"/>
</dbReference>
<evidence type="ECO:0000313" key="8">
    <source>
        <dbReference type="Proteomes" id="UP000179536"/>
    </source>
</evidence>
<dbReference type="EMBL" id="MBFE02000038">
    <property type="protein sequence ID" value="MUO45490.1"/>
    <property type="molecule type" value="Genomic_DNA"/>
</dbReference>
<evidence type="ECO:0000256" key="2">
    <source>
        <dbReference type="ARBA" id="ARBA00022695"/>
    </source>
</evidence>
<dbReference type="PANTHER" id="PTHR43584">
    <property type="entry name" value="NUCLEOTIDYL TRANSFERASE"/>
    <property type="match status" value="1"/>
</dbReference>
<keyword evidence="3" id="KW-0460">Magnesium</keyword>
<dbReference type="Gene3D" id="3.90.550.10">
    <property type="entry name" value="Spore Coat Polysaccharide Biosynthesis Protein SpsA, Chain A"/>
    <property type="match status" value="1"/>
</dbReference>
<dbReference type="AlphaFoldDB" id="A0ABD6H5A0"/>
<dbReference type="GO" id="GO:0016779">
    <property type="term" value="F:nucleotidyltransferase activity"/>
    <property type="evidence" value="ECO:0007669"/>
    <property type="project" value="UniProtKB-KW"/>
</dbReference>
<evidence type="ECO:0000313" key="5">
    <source>
        <dbReference type="EMBL" id="MUO45490.1"/>
    </source>
</evidence>
<evidence type="ECO:0000313" key="6">
    <source>
        <dbReference type="EMBL" id="MUP09183.1"/>
    </source>
</evidence>
<dbReference type="Proteomes" id="UP000179536">
    <property type="component" value="Unassembled WGS sequence"/>
</dbReference>
<dbReference type="Pfam" id="PF12804">
    <property type="entry name" value="NTP_transf_3"/>
    <property type="match status" value="1"/>
</dbReference>
<evidence type="ECO:0000256" key="1">
    <source>
        <dbReference type="ARBA" id="ARBA00022679"/>
    </source>
</evidence>
<dbReference type="PANTHER" id="PTHR43584:SF8">
    <property type="entry name" value="N-ACETYLMURAMATE ALPHA-1-PHOSPHATE URIDYLYLTRANSFERASE"/>
    <property type="match status" value="1"/>
</dbReference>
<dbReference type="InterPro" id="IPR029044">
    <property type="entry name" value="Nucleotide-diphossugar_trans"/>
</dbReference>
<organism evidence="6 8">
    <name type="scientific">Agrobacterium vitis</name>
    <name type="common">Rhizobium vitis</name>
    <dbReference type="NCBI Taxonomy" id="373"/>
    <lineage>
        <taxon>Bacteria</taxon>
        <taxon>Pseudomonadati</taxon>
        <taxon>Pseudomonadota</taxon>
        <taxon>Alphaproteobacteria</taxon>
        <taxon>Hyphomicrobiales</taxon>
        <taxon>Rhizobiaceae</taxon>
        <taxon>Rhizobium/Agrobacterium group</taxon>
        <taxon>Agrobacterium</taxon>
    </lineage>
</organism>
<accession>A0ABD6H5A0</accession>
<sequence length="259" mass="28970">MLLMRAIMLVAGRGSRLRNLTDMRPKCLVPFRGRPLLELSVERLKAGGVEKFTFVAGYRSEAIEAFIETHEIDAEVVLNRDWDSTNMVQSLFCAADRLAAEPCIVSYGDIFFESGIVRNLISAQGDLVLAYDHNGRTLWERRFKDPLSDIENFRIGTEGRLIAIGGRVQDITTVQGQYMGLFKLTPTGLAEMQDFCASLSADRRRSIDVTSTFSALLGRGTLIRCVPNLDPWGELDSPEDIHFFEASTPLNTPALERSY</sequence>
<keyword evidence="2" id="KW-0548">Nucleotidyltransferase</keyword>
<dbReference type="Proteomes" id="UP000179454">
    <property type="component" value="Unassembled WGS sequence"/>
</dbReference>
<dbReference type="CDD" id="cd02523">
    <property type="entry name" value="PC_cytidylyltransferase"/>
    <property type="match status" value="1"/>
</dbReference>
<dbReference type="InterPro" id="IPR025877">
    <property type="entry name" value="MobA-like_NTP_Trfase"/>
</dbReference>
<evidence type="ECO:0000313" key="7">
    <source>
        <dbReference type="Proteomes" id="UP000179454"/>
    </source>
</evidence>
<name>A0ABD6H5A0_AGRVI</name>
<keyword evidence="1 6" id="KW-0808">Transferase</keyword>
<feature type="domain" description="MobA-like NTP transferase" evidence="4">
    <location>
        <begin position="6"/>
        <end position="144"/>
    </location>
</feature>
<evidence type="ECO:0000256" key="3">
    <source>
        <dbReference type="ARBA" id="ARBA00022842"/>
    </source>
</evidence>
<reference evidence="7 8" key="1">
    <citation type="submission" date="2019-11" db="EMBL/GenBank/DDBJ databases">
        <title>Whole-genome sequencing of Allorhizobium vitis.</title>
        <authorList>
            <person name="Gan H.M."/>
            <person name="Savka M.A."/>
        </authorList>
    </citation>
    <scope>NUCLEOTIDE SEQUENCE [LARGE SCALE GENOMIC DNA]</scope>
    <source>
        <strain evidence="6 8">RF2/1</strain>
        <strain evidence="5 7">T1/7</strain>
    </source>
</reference>
<protein>
    <submittedName>
        <fullName evidence="6">NTP transferase domain-containing protein</fullName>
    </submittedName>
</protein>